<reference evidence="2" key="2">
    <citation type="submission" date="2015-01" db="EMBL/GenBank/DDBJ databases">
        <title>Evolutionary Origins and Diversification of the Mycorrhizal Mutualists.</title>
        <authorList>
            <consortium name="DOE Joint Genome Institute"/>
            <consortium name="Mycorrhizal Genomics Consortium"/>
            <person name="Kohler A."/>
            <person name="Kuo A."/>
            <person name="Nagy L.G."/>
            <person name="Floudas D."/>
            <person name="Copeland A."/>
            <person name="Barry K.W."/>
            <person name="Cichocki N."/>
            <person name="Veneault-Fourrey C."/>
            <person name="LaButti K."/>
            <person name="Lindquist E.A."/>
            <person name="Lipzen A."/>
            <person name="Lundell T."/>
            <person name="Morin E."/>
            <person name="Murat C."/>
            <person name="Riley R."/>
            <person name="Ohm R."/>
            <person name="Sun H."/>
            <person name="Tunlid A."/>
            <person name="Henrissat B."/>
            <person name="Grigoriev I.V."/>
            <person name="Hibbett D.S."/>
            <person name="Martin F."/>
        </authorList>
    </citation>
    <scope>NUCLEOTIDE SEQUENCE [LARGE SCALE GENOMIC DNA]</scope>
    <source>
        <strain evidence="2">LaAM-08-1</strain>
    </source>
</reference>
<evidence type="ECO:0000313" key="1">
    <source>
        <dbReference type="EMBL" id="KIJ89660.1"/>
    </source>
</evidence>
<evidence type="ECO:0008006" key="3">
    <source>
        <dbReference type="Google" id="ProtNLM"/>
    </source>
</evidence>
<organism evidence="1 2">
    <name type="scientific">Laccaria amethystina LaAM-08-1</name>
    <dbReference type="NCBI Taxonomy" id="1095629"/>
    <lineage>
        <taxon>Eukaryota</taxon>
        <taxon>Fungi</taxon>
        <taxon>Dikarya</taxon>
        <taxon>Basidiomycota</taxon>
        <taxon>Agaricomycotina</taxon>
        <taxon>Agaricomycetes</taxon>
        <taxon>Agaricomycetidae</taxon>
        <taxon>Agaricales</taxon>
        <taxon>Agaricineae</taxon>
        <taxon>Hydnangiaceae</taxon>
        <taxon>Laccaria</taxon>
    </lineage>
</organism>
<feature type="non-terminal residue" evidence="1">
    <location>
        <position position="124"/>
    </location>
</feature>
<dbReference type="Proteomes" id="UP000054477">
    <property type="component" value="Unassembled WGS sequence"/>
</dbReference>
<proteinExistence type="predicted"/>
<reference evidence="1 2" key="1">
    <citation type="submission" date="2014-04" db="EMBL/GenBank/DDBJ databases">
        <authorList>
            <consortium name="DOE Joint Genome Institute"/>
            <person name="Kuo A."/>
            <person name="Kohler A."/>
            <person name="Nagy L.G."/>
            <person name="Floudas D."/>
            <person name="Copeland A."/>
            <person name="Barry K.W."/>
            <person name="Cichocki N."/>
            <person name="Veneault-Fourrey C."/>
            <person name="LaButti K."/>
            <person name="Lindquist E.A."/>
            <person name="Lipzen A."/>
            <person name="Lundell T."/>
            <person name="Morin E."/>
            <person name="Murat C."/>
            <person name="Sun H."/>
            <person name="Tunlid A."/>
            <person name="Henrissat B."/>
            <person name="Grigoriev I.V."/>
            <person name="Hibbett D.S."/>
            <person name="Martin F."/>
            <person name="Nordberg H.P."/>
            <person name="Cantor M.N."/>
            <person name="Hua S.X."/>
        </authorList>
    </citation>
    <scope>NUCLEOTIDE SEQUENCE [LARGE SCALE GENOMIC DNA]</scope>
    <source>
        <strain evidence="1 2">LaAM-08-1</strain>
    </source>
</reference>
<dbReference type="OrthoDB" id="2941894at2759"/>
<accession>A0A0C9WKQ1</accession>
<dbReference type="AlphaFoldDB" id="A0A0C9WKQ1"/>
<feature type="non-terminal residue" evidence="1">
    <location>
        <position position="1"/>
    </location>
</feature>
<gene>
    <name evidence="1" type="ORF">K443DRAFT_76522</name>
</gene>
<keyword evidence="2" id="KW-1185">Reference proteome</keyword>
<dbReference type="HOGENOM" id="CLU_1781887_0_0_1"/>
<dbReference type="EMBL" id="KN839528">
    <property type="protein sequence ID" value="KIJ89660.1"/>
    <property type="molecule type" value="Genomic_DNA"/>
</dbReference>
<evidence type="ECO:0000313" key="2">
    <source>
        <dbReference type="Proteomes" id="UP000054477"/>
    </source>
</evidence>
<name>A0A0C9WKQ1_9AGAR</name>
<protein>
    <recommendedName>
        <fullName evidence="3">Retrotransposon Copia-like N-terminal domain-containing protein</fullName>
    </recommendedName>
</protein>
<sequence length="124" mass="13950">LSPLPHTPIPSDISHPSVSIQSVKEISWGDVPFLNKTSNNYATWSRHVIRILRLSSGLDLYLDGSLPAPDPHLEPRANRFWKINNAAVQAFLLMKCAPSEHPFIESCDSAEDIWSTLRNCHVHQ</sequence>